<evidence type="ECO:0000256" key="4">
    <source>
        <dbReference type="ARBA" id="ARBA00022989"/>
    </source>
</evidence>
<comment type="similarity">
    <text evidence="6">Belongs to the TVP38/TMEM64 family.</text>
</comment>
<evidence type="ECO:0000259" key="7">
    <source>
        <dbReference type="Pfam" id="PF09335"/>
    </source>
</evidence>
<sequence length="230" mass="25964">MSKKASYILTGSIIAGLLLLYFAYPPFQDFINETWNILWSNDEDRISSHFESFGIWGPVAIIIVMILQIFLVVFPSWLPMIVAVLAYGFWGGALISISGVFCASTIAFYIGKWLGEEHLQKVIGSSKNKKVQYWVSNYGFWTIAIFRISPFLSNDAISIIAGMLGMKYRKFIFATLTGIIPLSFAIAYFGRDTQELKNGLYWIGGAGILIYAIYVYVDHRKRKKESNSTA</sequence>
<evidence type="ECO:0000256" key="1">
    <source>
        <dbReference type="ARBA" id="ARBA00004651"/>
    </source>
</evidence>
<protein>
    <recommendedName>
        <fullName evidence="6">TVP38/TMEM64 family membrane protein</fullName>
    </recommendedName>
</protein>
<feature type="transmembrane region" description="Helical" evidence="6">
    <location>
        <begin position="53"/>
        <end position="74"/>
    </location>
</feature>
<keyword evidence="9" id="KW-1185">Reference proteome</keyword>
<comment type="caution">
    <text evidence="8">The sequence shown here is derived from an EMBL/GenBank/DDBJ whole genome shotgun (WGS) entry which is preliminary data.</text>
</comment>
<dbReference type="PANTHER" id="PTHR12677">
    <property type="entry name" value="GOLGI APPARATUS MEMBRANE PROTEIN TVP38-RELATED"/>
    <property type="match status" value="1"/>
</dbReference>
<organism evidence="8 9">
    <name type="scientific">Christiangramia crocea</name>
    <dbReference type="NCBI Taxonomy" id="2904124"/>
    <lineage>
        <taxon>Bacteria</taxon>
        <taxon>Pseudomonadati</taxon>
        <taxon>Bacteroidota</taxon>
        <taxon>Flavobacteriia</taxon>
        <taxon>Flavobacteriales</taxon>
        <taxon>Flavobacteriaceae</taxon>
        <taxon>Christiangramia</taxon>
    </lineage>
</organism>
<feature type="transmembrane region" description="Helical" evidence="6">
    <location>
        <begin position="171"/>
        <end position="188"/>
    </location>
</feature>
<keyword evidence="5 6" id="KW-0472">Membrane</keyword>
<dbReference type="EMBL" id="JAJSON010000030">
    <property type="protein sequence ID" value="MCG9973301.1"/>
    <property type="molecule type" value="Genomic_DNA"/>
</dbReference>
<evidence type="ECO:0000256" key="3">
    <source>
        <dbReference type="ARBA" id="ARBA00022692"/>
    </source>
</evidence>
<evidence type="ECO:0000256" key="6">
    <source>
        <dbReference type="RuleBase" id="RU366058"/>
    </source>
</evidence>
<dbReference type="InterPro" id="IPR015414">
    <property type="entry name" value="TMEM64"/>
</dbReference>
<name>A0A9X1V0L7_9FLAO</name>
<dbReference type="InterPro" id="IPR032816">
    <property type="entry name" value="VTT_dom"/>
</dbReference>
<dbReference type="PANTHER" id="PTHR12677:SF59">
    <property type="entry name" value="GOLGI APPARATUS MEMBRANE PROTEIN TVP38-RELATED"/>
    <property type="match status" value="1"/>
</dbReference>
<evidence type="ECO:0000256" key="5">
    <source>
        <dbReference type="ARBA" id="ARBA00023136"/>
    </source>
</evidence>
<dbReference type="Proteomes" id="UP001139344">
    <property type="component" value="Unassembled WGS sequence"/>
</dbReference>
<feature type="domain" description="VTT" evidence="7">
    <location>
        <begin position="74"/>
        <end position="191"/>
    </location>
</feature>
<evidence type="ECO:0000256" key="2">
    <source>
        <dbReference type="ARBA" id="ARBA00022475"/>
    </source>
</evidence>
<feature type="transmembrane region" description="Helical" evidence="6">
    <location>
        <begin position="81"/>
        <end position="111"/>
    </location>
</feature>
<dbReference type="Pfam" id="PF09335">
    <property type="entry name" value="VTT_dom"/>
    <property type="match status" value="1"/>
</dbReference>
<evidence type="ECO:0000313" key="9">
    <source>
        <dbReference type="Proteomes" id="UP001139344"/>
    </source>
</evidence>
<comment type="subcellular location">
    <subcellularLocation>
        <location evidence="1 6">Cell membrane</location>
        <topology evidence="1 6">Multi-pass membrane protein</topology>
    </subcellularLocation>
</comment>
<dbReference type="RefSeq" id="WP_240100742.1">
    <property type="nucleotide sequence ID" value="NZ_JAJSON010000030.1"/>
</dbReference>
<evidence type="ECO:0000313" key="8">
    <source>
        <dbReference type="EMBL" id="MCG9973301.1"/>
    </source>
</evidence>
<keyword evidence="2 6" id="KW-1003">Cell membrane</keyword>
<gene>
    <name evidence="8" type="ORF">LU635_16740</name>
</gene>
<dbReference type="GO" id="GO:0005886">
    <property type="term" value="C:plasma membrane"/>
    <property type="evidence" value="ECO:0007669"/>
    <property type="project" value="UniProtKB-SubCell"/>
</dbReference>
<proteinExistence type="inferred from homology"/>
<keyword evidence="3 6" id="KW-0812">Transmembrane</keyword>
<feature type="transmembrane region" description="Helical" evidence="6">
    <location>
        <begin position="7"/>
        <end position="24"/>
    </location>
</feature>
<accession>A0A9X1V0L7</accession>
<keyword evidence="4 6" id="KW-1133">Transmembrane helix</keyword>
<dbReference type="AlphaFoldDB" id="A0A9X1V0L7"/>
<reference evidence="8" key="1">
    <citation type="submission" date="2021-12" db="EMBL/GenBank/DDBJ databases">
        <title>Description of Gramella crocea sp. nov., a new bacterium isolated from activated sludge.</title>
        <authorList>
            <person name="Zhang X."/>
        </authorList>
    </citation>
    <scope>NUCLEOTIDE SEQUENCE</scope>
    <source>
        <strain evidence="8">YB25</strain>
    </source>
</reference>
<feature type="transmembrane region" description="Helical" evidence="6">
    <location>
        <begin position="200"/>
        <end position="217"/>
    </location>
</feature>